<name>A0A165DC12_9BASI</name>
<dbReference type="EMBL" id="KV424065">
    <property type="protein sequence ID" value="KZT52484.1"/>
    <property type="molecule type" value="Genomic_DNA"/>
</dbReference>
<dbReference type="GO" id="GO:0022857">
    <property type="term" value="F:transmembrane transporter activity"/>
    <property type="evidence" value="ECO:0007669"/>
    <property type="project" value="InterPro"/>
</dbReference>
<organism evidence="7 8">
    <name type="scientific">Calocera cornea HHB12733</name>
    <dbReference type="NCBI Taxonomy" id="1353952"/>
    <lineage>
        <taxon>Eukaryota</taxon>
        <taxon>Fungi</taxon>
        <taxon>Dikarya</taxon>
        <taxon>Basidiomycota</taxon>
        <taxon>Agaricomycotina</taxon>
        <taxon>Dacrymycetes</taxon>
        <taxon>Dacrymycetales</taxon>
        <taxon>Dacrymycetaceae</taxon>
        <taxon>Calocera</taxon>
    </lineage>
</organism>
<dbReference type="STRING" id="1353952.A0A165DC12"/>
<dbReference type="InParanoid" id="A0A165DC12"/>
<dbReference type="PANTHER" id="PTHR47804">
    <property type="entry name" value="60S RIBOSOMAL PROTEIN L19"/>
    <property type="match status" value="1"/>
</dbReference>
<evidence type="ECO:0000256" key="4">
    <source>
        <dbReference type="ARBA" id="ARBA00023136"/>
    </source>
</evidence>
<feature type="compositionally biased region" description="Polar residues" evidence="5">
    <location>
        <begin position="932"/>
        <end position="944"/>
    </location>
</feature>
<keyword evidence="4 6" id="KW-0472">Membrane</keyword>
<feature type="transmembrane region" description="Helical" evidence="6">
    <location>
        <begin position="599"/>
        <end position="616"/>
    </location>
</feature>
<keyword evidence="3 6" id="KW-1133">Transmembrane helix</keyword>
<dbReference type="Proteomes" id="UP000076842">
    <property type="component" value="Unassembled WGS sequence"/>
</dbReference>
<gene>
    <name evidence="7" type="ORF">CALCODRAFT_89644</name>
</gene>
<dbReference type="OrthoDB" id="68611at2759"/>
<dbReference type="InterPro" id="IPR052430">
    <property type="entry name" value="IVT-Associated"/>
</dbReference>
<feature type="transmembrane region" description="Helical" evidence="6">
    <location>
        <begin position="519"/>
        <end position="538"/>
    </location>
</feature>
<evidence type="ECO:0000256" key="1">
    <source>
        <dbReference type="ARBA" id="ARBA00004141"/>
    </source>
</evidence>
<evidence type="ECO:0000313" key="8">
    <source>
        <dbReference type="Proteomes" id="UP000076842"/>
    </source>
</evidence>
<evidence type="ECO:0000256" key="6">
    <source>
        <dbReference type="SAM" id="Phobius"/>
    </source>
</evidence>
<keyword evidence="8" id="KW-1185">Reference proteome</keyword>
<feature type="region of interest" description="Disordered" evidence="5">
    <location>
        <begin position="932"/>
        <end position="962"/>
    </location>
</feature>
<feature type="transmembrane region" description="Helical" evidence="6">
    <location>
        <begin position="109"/>
        <end position="127"/>
    </location>
</feature>
<protein>
    <submittedName>
        <fullName evidence="7">Uncharacterized protein</fullName>
    </submittedName>
</protein>
<comment type="subcellular location">
    <subcellularLocation>
        <location evidence="1">Membrane</location>
        <topology evidence="1">Multi-pass membrane protein</topology>
    </subcellularLocation>
</comment>
<evidence type="ECO:0000256" key="2">
    <source>
        <dbReference type="ARBA" id="ARBA00022692"/>
    </source>
</evidence>
<feature type="transmembrane region" description="Helical" evidence="6">
    <location>
        <begin position="21"/>
        <end position="37"/>
    </location>
</feature>
<proteinExistence type="predicted"/>
<feature type="transmembrane region" description="Helical" evidence="6">
    <location>
        <begin position="43"/>
        <end position="62"/>
    </location>
</feature>
<dbReference type="PANTHER" id="PTHR47804:SF3">
    <property type="entry name" value="PROTEIN BRE4"/>
    <property type="match status" value="1"/>
</dbReference>
<dbReference type="AlphaFoldDB" id="A0A165DC12"/>
<sequence>MIGWRPTAWKPAYWTHDARPFAARLLATFLCALFVVIRPIANVSGSFAFLVLVFKTLSYFPASGIGSQIETASMLAAGIVLVIAYANVALVICWAISRTHGDDSVAARAVAALALILYMFANGYIFSRFPRIRTVCRITSFIAIWILTRDVGQTTLTVENVLELGFPAICADGLCLFSSLLLLPFEPTILPDRVIAALSTVQQILHLALDQTLDHTKSAHAEIESLRAKLFVQALDVGEGYTQAQFEITVARLDSVLLRDYVHIVERLRRHVSWGLSDFTVHVHSDPNFGRFLGRVEPSARVLLTETLAGLTMTQRVVARAYELHHPEAHTGPRIITIDMCHNARLALLHSSRILRHDLEKALSELEAFAPEESSEDVFHRDIFCLSLFMISIIEIAAETERALTTAEEALRVYAKSRVQIRFPQLSRLWSGIAYQSPLLEGLVADDDEGIQAGPTRSEVKQGLFETQEATKILPFRSNPLSFARGLLLRIWRSLPVISLRLGLARLIRALWHNMHMRYGFKLALGTMLLALPAYFPLGNPGRTWFDNSHGQWIVISFMFVLETETGTTIRSGWLRILGTICGAVYGYVTYYICHSNPVALVVVITLWEIPCSYIIQRTAGQGAGVVAGLTVPIVLFPLYLGYDSTPIGSLALNRPLNITLGIVASLLVNHLIFPRHARVIFMTHLATVLQQLSQLYLALSRRFLLESGSLEDRRAIIEAELKIKRAIHKADFLIEVMALEVSLLPKPVHLYRRALSNMRRILDLIAGLRSLRQQVRRDDSVKDVLHARKDFISSLVLILYICEHAFRSQRLLPQFIPSARPSLQIVVRGIAEHYKQRIERRRAGLSSRGDFPFIAAFAESEGIALLTDAIEDLVDVTRTLFGAAAWWGYGDVNTEDGGIAAALREELEEQLSTLTPPRGPSMFFEVNRSAVSTPLGSPSSASQSRRELARFPHDHDTHDAR</sequence>
<accession>A0A165DC12</accession>
<dbReference type="FunCoup" id="A0A165DC12">
    <property type="interactions" value="15"/>
</dbReference>
<feature type="transmembrane region" description="Helical" evidence="6">
    <location>
        <begin position="623"/>
        <end position="643"/>
    </location>
</feature>
<reference evidence="7 8" key="1">
    <citation type="journal article" date="2016" name="Mol. Biol. Evol.">
        <title>Comparative Genomics of Early-Diverging Mushroom-Forming Fungi Provides Insights into the Origins of Lignocellulose Decay Capabilities.</title>
        <authorList>
            <person name="Nagy L.G."/>
            <person name="Riley R."/>
            <person name="Tritt A."/>
            <person name="Adam C."/>
            <person name="Daum C."/>
            <person name="Floudas D."/>
            <person name="Sun H."/>
            <person name="Yadav J.S."/>
            <person name="Pangilinan J."/>
            <person name="Larsson K.H."/>
            <person name="Matsuura K."/>
            <person name="Barry K."/>
            <person name="Labutti K."/>
            <person name="Kuo R."/>
            <person name="Ohm R.A."/>
            <person name="Bhattacharya S.S."/>
            <person name="Shirouzu T."/>
            <person name="Yoshinaga Y."/>
            <person name="Martin F.M."/>
            <person name="Grigoriev I.V."/>
            <person name="Hibbett D.S."/>
        </authorList>
    </citation>
    <scope>NUCLEOTIDE SEQUENCE [LARGE SCALE GENOMIC DNA]</scope>
    <source>
        <strain evidence="7 8">HHB12733</strain>
    </source>
</reference>
<feature type="transmembrane region" description="Helical" evidence="6">
    <location>
        <begin position="74"/>
        <end position="97"/>
    </location>
</feature>
<dbReference type="GO" id="GO:0005886">
    <property type="term" value="C:plasma membrane"/>
    <property type="evidence" value="ECO:0007669"/>
    <property type="project" value="InterPro"/>
</dbReference>
<dbReference type="Pfam" id="PF04632">
    <property type="entry name" value="FUSC"/>
    <property type="match status" value="1"/>
</dbReference>
<feature type="transmembrane region" description="Helical" evidence="6">
    <location>
        <begin position="655"/>
        <end position="674"/>
    </location>
</feature>
<keyword evidence="2 6" id="KW-0812">Transmembrane</keyword>
<evidence type="ECO:0000256" key="3">
    <source>
        <dbReference type="ARBA" id="ARBA00022989"/>
    </source>
</evidence>
<dbReference type="InterPro" id="IPR006726">
    <property type="entry name" value="PHBA_efflux_AaeB/fusaric-R"/>
</dbReference>
<feature type="compositionally biased region" description="Basic and acidic residues" evidence="5">
    <location>
        <begin position="945"/>
        <end position="962"/>
    </location>
</feature>
<evidence type="ECO:0000313" key="7">
    <source>
        <dbReference type="EMBL" id="KZT52484.1"/>
    </source>
</evidence>
<evidence type="ECO:0000256" key="5">
    <source>
        <dbReference type="SAM" id="MobiDB-lite"/>
    </source>
</evidence>